<dbReference type="Proteomes" id="UP000253472">
    <property type="component" value="Unassembled WGS sequence"/>
</dbReference>
<dbReference type="OrthoDB" id="4072599at2759"/>
<evidence type="ECO:0000313" key="1">
    <source>
        <dbReference type="EMBL" id="RCK64730.1"/>
    </source>
</evidence>
<proteinExistence type="predicted"/>
<dbReference type="EMBL" id="QLNQ01000022">
    <property type="protein sequence ID" value="RCK64730.1"/>
    <property type="molecule type" value="Genomic_DNA"/>
</dbReference>
<dbReference type="AlphaFoldDB" id="A0A367YGC8"/>
<dbReference type="STRING" id="5486.A0A367YGC8"/>
<keyword evidence="2" id="KW-1185">Reference proteome</keyword>
<accession>A0A367YGC8</accession>
<sequence length="185" mass="22086">MWPFSSTQDTNAKEDITRELPPDLQRVFEREAATSLSGTKFIPERYHRMVEAKLASLPDQHPTVESQLAFEKYKVEYPVKTVRQINCAEIENYVLQCNQHPWYKFWALPNIKASKDLRKCETLTVDGLKFLNYDLCYNIKHCEFIRYHLDKIYTKNFGELGERVNDETSNAYYRDLHELFYKVWE</sequence>
<reference evidence="1 2" key="1">
    <citation type="submission" date="2018-06" db="EMBL/GenBank/DDBJ databases">
        <title>Whole genome sequencing of Candida tropicalis (genome annotated by CSBL at Korea University).</title>
        <authorList>
            <person name="Ahn J."/>
        </authorList>
    </citation>
    <scope>NUCLEOTIDE SEQUENCE [LARGE SCALE GENOMIC DNA]</scope>
    <source>
        <strain evidence="1 2">ATCC 20962</strain>
    </source>
</reference>
<name>A0A367YGC8_9ASCO</name>
<protein>
    <submittedName>
        <fullName evidence="1">Uncharacterized protein</fullName>
    </submittedName>
</protein>
<organism evidence="1 2">
    <name type="scientific">Candida viswanathii</name>
    <dbReference type="NCBI Taxonomy" id="5486"/>
    <lineage>
        <taxon>Eukaryota</taxon>
        <taxon>Fungi</taxon>
        <taxon>Dikarya</taxon>
        <taxon>Ascomycota</taxon>
        <taxon>Saccharomycotina</taxon>
        <taxon>Pichiomycetes</taxon>
        <taxon>Debaryomycetaceae</taxon>
        <taxon>Candida/Lodderomyces clade</taxon>
        <taxon>Candida</taxon>
    </lineage>
</organism>
<gene>
    <name evidence="1" type="ORF">Cantr_00346</name>
</gene>
<comment type="caution">
    <text evidence="1">The sequence shown here is derived from an EMBL/GenBank/DDBJ whole genome shotgun (WGS) entry which is preliminary data.</text>
</comment>
<evidence type="ECO:0000313" key="2">
    <source>
        <dbReference type="Proteomes" id="UP000253472"/>
    </source>
</evidence>